<sequence>MPRGAYLHLASGVTEEFQCAPGPAGWRYVAPGVDLTVDSRWRPARLELRTPAWTLRGGAAGRDLLWVRGEREHSAEALAFLGPSPAFLVTIARSLDLAPGASATVSLVTITGDSLATRTAPQRWTLASVDPHPTDLGPLPVETWHTTDLETAETTEFHLAGDVVLSAPGLELTRLDSPPTL</sequence>
<name>A0ABN1RHF6_9ACTN</name>
<keyword evidence="2" id="KW-1185">Reference proteome</keyword>
<reference evidence="1 2" key="1">
    <citation type="journal article" date="2019" name="Int. J. Syst. Evol. Microbiol.">
        <title>The Global Catalogue of Microorganisms (GCM) 10K type strain sequencing project: providing services to taxonomists for standard genome sequencing and annotation.</title>
        <authorList>
            <consortium name="The Broad Institute Genomics Platform"/>
            <consortium name="The Broad Institute Genome Sequencing Center for Infectious Disease"/>
            <person name="Wu L."/>
            <person name="Ma J."/>
        </authorList>
    </citation>
    <scope>NUCLEOTIDE SEQUENCE [LARGE SCALE GENOMIC DNA]</scope>
    <source>
        <strain evidence="1 2">JCM 10696</strain>
    </source>
</reference>
<organism evidence="1 2">
    <name type="scientific">Actinocorallia libanotica</name>
    <dbReference type="NCBI Taxonomy" id="46162"/>
    <lineage>
        <taxon>Bacteria</taxon>
        <taxon>Bacillati</taxon>
        <taxon>Actinomycetota</taxon>
        <taxon>Actinomycetes</taxon>
        <taxon>Streptosporangiales</taxon>
        <taxon>Thermomonosporaceae</taxon>
        <taxon>Actinocorallia</taxon>
    </lineage>
</organism>
<comment type="caution">
    <text evidence="1">The sequence shown here is derived from an EMBL/GenBank/DDBJ whole genome shotgun (WGS) entry which is preliminary data.</text>
</comment>
<evidence type="ECO:0008006" key="3">
    <source>
        <dbReference type="Google" id="ProtNLM"/>
    </source>
</evidence>
<dbReference type="RefSeq" id="WP_344242818.1">
    <property type="nucleotide sequence ID" value="NZ_BAAAHH010000019.1"/>
</dbReference>
<dbReference type="Proteomes" id="UP001500665">
    <property type="component" value="Unassembled WGS sequence"/>
</dbReference>
<accession>A0ABN1RHF6</accession>
<proteinExistence type="predicted"/>
<protein>
    <recommendedName>
        <fullName evidence="3">Glycolipid-binding protein</fullName>
    </recommendedName>
</protein>
<dbReference type="EMBL" id="BAAAHH010000019">
    <property type="protein sequence ID" value="GAA0957283.1"/>
    <property type="molecule type" value="Genomic_DNA"/>
</dbReference>
<evidence type="ECO:0000313" key="1">
    <source>
        <dbReference type="EMBL" id="GAA0957283.1"/>
    </source>
</evidence>
<evidence type="ECO:0000313" key="2">
    <source>
        <dbReference type="Proteomes" id="UP001500665"/>
    </source>
</evidence>
<gene>
    <name evidence="1" type="ORF">GCM10009550_44400</name>
</gene>